<evidence type="ECO:0000313" key="2">
    <source>
        <dbReference type="Proteomes" id="UP000828048"/>
    </source>
</evidence>
<dbReference type="EMBL" id="CM037153">
    <property type="protein sequence ID" value="KAH7858474.1"/>
    <property type="molecule type" value="Genomic_DNA"/>
</dbReference>
<proteinExistence type="predicted"/>
<gene>
    <name evidence="1" type="ORF">Vadar_024217</name>
</gene>
<organism evidence="1 2">
    <name type="scientific">Vaccinium darrowii</name>
    <dbReference type="NCBI Taxonomy" id="229202"/>
    <lineage>
        <taxon>Eukaryota</taxon>
        <taxon>Viridiplantae</taxon>
        <taxon>Streptophyta</taxon>
        <taxon>Embryophyta</taxon>
        <taxon>Tracheophyta</taxon>
        <taxon>Spermatophyta</taxon>
        <taxon>Magnoliopsida</taxon>
        <taxon>eudicotyledons</taxon>
        <taxon>Gunneridae</taxon>
        <taxon>Pentapetalae</taxon>
        <taxon>asterids</taxon>
        <taxon>Ericales</taxon>
        <taxon>Ericaceae</taxon>
        <taxon>Vaccinioideae</taxon>
        <taxon>Vaccinieae</taxon>
        <taxon>Vaccinium</taxon>
    </lineage>
</organism>
<sequence length="346" mass="39732">MTPMTKKILKPSFGPVDLVLYPKVGKFQQMCSKKSWTTALPYAVPYEFIPFETSDGEPAGDYNDLVYHIYLGQTDQILWILRCHSRSPAWRMIVPIQDDGRKNAWIFMKPLQMDLWLTIGVFFIFTGFVVWVLEHRENKQFRGPPSKQVGMIFWGEVSQQLIKVCGNRVGFCGASTYFELYSELNINVNSRKAATQCYRYKGPQKKWRICWLPQWITSDSLNLESFTGLFLVASTSLISTLVIFLSTFLYNNRVILASNESSIWQKLRAMSRAFDEEAEKSSDASKKTKPANEVMVVPSDCPQSPVTSNPQLVEWIFTNDDHVFTTTENNTPIHETLEIEVNEAKE</sequence>
<dbReference type="Proteomes" id="UP000828048">
    <property type="component" value="Chromosome 3"/>
</dbReference>
<protein>
    <submittedName>
        <fullName evidence="1">Uncharacterized protein</fullName>
    </submittedName>
</protein>
<accession>A0ACB7YYW7</accession>
<reference evidence="1 2" key="1">
    <citation type="journal article" date="2021" name="Hortic Res">
        <title>High-quality reference genome and annotation aids understanding of berry development for evergreen blueberry (Vaccinium darrowii).</title>
        <authorList>
            <person name="Yu J."/>
            <person name="Hulse-Kemp A.M."/>
            <person name="Babiker E."/>
            <person name="Staton M."/>
        </authorList>
    </citation>
    <scope>NUCLEOTIDE SEQUENCE [LARGE SCALE GENOMIC DNA]</scope>
    <source>
        <strain evidence="2">cv. NJ 8807/NJ 8810</strain>
        <tissue evidence="1">Young leaf</tissue>
    </source>
</reference>
<keyword evidence="2" id="KW-1185">Reference proteome</keyword>
<evidence type="ECO:0000313" key="1">
    <source>
        <dbReference type="EMBL" id="KAH7858474.1"/>
    </source>
</evidence>
<comment type="caution">
    <text evidence="1">The sequence shown here is derived from an EMBL/GenBank/DDBJ whole genome shotgun (WGS) entry which is preliminary data.</text>
</comment>
<name>A0ACB7YYW7_9ERIC</name>